<evidence type="ECO:0000259" key="5">
    <source>
        <dbReference type="PROSITE" id="PS50111"/>
    </source>
</evidence>
<evidence type="ECO:0000313" key="8">
    <source>
        <dbReference type="Proteomes" id="UP000031866"/>
    </source>
</evidence>
<dbReference type="AlphaFoldDB" id="A0A0B5QD70"/>
<gene>
    <name evidence="7" type="ORF">LF65_03608</name>
</gene>
<feature type="domain" description="Methyl-accepting transducer" evidence="5">
    <location>
        <begin position="295"/>
        <end position="553"/>
    </location>
</feature>
<dbReference type="PANTHER" id="PTHR32089:SF112">
    <property type="entry name" value="LYSOZYME-LIKE PROTEIN-RELATED"/>
    <property type="match status" value="1"/>
</dbReference>
<keyword evidence="4" id="KW-1133">Transmembrane helix</keyword>
<dbReference type="InterPro" id="IPR003660">
    <property type="entry name" value="HAMP_dom"/>
</dbReference>
<keyword evidence="1 3" id="KW-0807">Transducer</keyword>
<dbReference type="GO" id="GO:0007165">
    <property type="term" value="P:signal transduction"/>
    <property type="evidence" value="ECO:0007669"/>
    <property type="project" value="UniProtKB-KW"/>
</dbReference>
<dbReference type="Gene3D" id="1.10.287.950">
    <property type="entry name" value="Methyl-accepting chemotaxis protein"/>
    <property type="match status" value="1"/>
</dbReference>
<evidence type="ECO:0000259" key="6">
    <source>
        <dbReference type="PROSITE" id="PS50885"/>
    </source>
</evidence>
<evidence type="ECO:0000256" key="3">
    <source>
        <dbReference type="PROSITE-ProRule" id="PRU00284"/>
    </source>
</evidence>
<dbReference type="STRING" id="1520.LF65_03608"/>
<dbReference type="GO" id="GO:0016020">
    <property type="term" value="C:membrane"/>
    <property type="evidence" value="ECO:0007669"/>
    <property type="project" value="InterPro"/>
</dbReference>
<dbReference type="PROSITE" id="PS50111">
    <property type="entry name" value="CHEMOTAXIS_TRANSDUC_2"/>
    <property type="match status" value="1"/>
</dbReference>
<dbReference type="RefSeq" id="WP_041897782.1">
    <property type="nucleotide sequence ID" value="NZ_CP010086.2"/>
</dbReference>
<accession>A0A0B5QD70</accession>
<dbReference type="Pfam" id="PF00015">
    <property type="entry name" value="MCPsignal"/>
    <property type="match status" value="1"/>
</dbReference>
<dbReference type="KEGG" id="cbei:LF65_03608"/>
<dbReference type="Proteomes" id="UP000031866">
    <property type="component" value="Chromosome"/>
</dbReference>
<feature type="transmembrane region" description="Helical" evidence="4">
    <location>
        <begin position="43"/>
        <end position="65"/>
    </location>
</feature>
<reference evidence="8" key="1">
    <citation type="submission" date="2014-12" db="EMBL/GenBank/DDBJ databases">
        <title>Genome sequence of Clostridium beijerinckii strain 59B.</title>
        <authorList>
            <person name="Little G.T."/>
            <person name="Minton N.P."/>
        </authorList>
    </citation>
    <scope>NUCLEOTIDE SEQUENCE [LARGE SCALE GENOMIC DNA]</scope>
    <source>
        <strain evidence="8">59B</strain>
    </source>
</reference>
<dbReference type="Pfam" id="PF12729">
    <property type="entry name" value="4HB_MCP_1"/>
    <property type="match status" value="1"/>
</dbReference>
<keyword evidence="4" id="KW-0472">Membrane</keyword>
<feature type="transmembrane region" description="Helical" evidence="4">
    <location>
        <begin position="217"/>
        <end position="236"/>
    </location>
</feature>
<dbReference type="EMBL" id="CP010086">
    <property type="protein sequence ID" value="AJH00165.1"/>
    <property type="molecule type" value="Genomic_DNA"/>
</dbReference>
<evidence type="ECO:0008006" key="9">
    <source>
        <dbReference type="Google" id="ProtNLM"/>
    </source>
</evidence>
<keyword evidence="4" id="KW-0812">Transmembrane</keyword>
<comment type="similarity">
    <text evidence="2">Belongs to the methyl-accepting chemotaxis (MCP) protein family.</text>
</comment>
<evidence type="ECO:0000256" key="2">
    <source>
        <dbReference type="ARBA" id="ARBA00029447"/>
    </source>
</evidence>
<evidence type="ECO:0000256" key="4">
    <source>
        <dbReference type="SAM" id="Phobius"/>
    </source>
</evidence>
<protein>
    <recommendedName>
        <fullName evidence="9">Methyl-accepting chemotaxis protein</fullName>
    </recommendedName>
</protein>
<dbReference type="InterPro" id="IPR004089">
    <property type="entry name" value="MCPsignal_dom"/>
</dbReference>
<dbReference type="OrthoDB" id="1887545at2"/>
<dbReference type="SUPFAM" id="SSF58104">
    <property type="entry name" value="Methyl-accepting chemotaxis protein (MCP) signaling domain"/>
    <property type="match status" value="1"/>
</dbReference>
<dbReference type="SMART" id="SM00283">
    <property type="entry name" value="MA"/>
    <property type="match status" value="1"/>
</dbReference>
<dbReference type="PANTHER" id="PTHR32089">
    <property type="entry name" value="METHYL-ACCEPTING CHEMOTAXIS PROTEIN MCPB"/>
    <property type="match status" value="1"/>
</dbReference>
<dbReference type="PROSITE" id="PS50885">
    <property type="entry name" value="HAMP"/>
    <property type="match status" value="1"/>
</dbReference>
<sequence length="597" mass="65839">MNEKFFKGLFIKINAKNHEKKSHIVGKTNMKAGINSINLRSKLYISFIIIIVGMIISSAVGIINIRKINEQSKALYEHNLKSITLLHNIREALLLDLNTVNAISNKNYSNSAVQAMEDSTKMTDELLKQLKAVADTNFNKSLTEKIMENYGSYEASKKDLINNCNNNGENISVSAAMLKNVGHNIDALLDSLINYNQQQADLANKNNAKIYNSTMKLSIIMLMVIILLSVLISAVISTNLDLQVKRILAYANVLKNKDLSIDIEVMGKDEFSKISRALIETKESIREIIGNISEMSQDIGSGSEELSATTEEINSKMDEVDSNTETIVKGTEELSALTEEVTASTIESNSIVNKLSEKAQLGKKLSMDIEKRAIEIKQKTNESLKSSDELYRINQSKIIDAINEGKIVDEVNVMADNIGQIAEQTNLLSLNAAIEAARAGEHGRGFAVVADEVRKLANQSSKTVMQIQSIVVQVQNAFTNLSKTSEDVLQYMKDNVRQDYMYFVDASNQYAEDAELISSISNEIANSATEMSAASTQIGSAMQKVSLTTQDDLKNSESISLSISEVARALDEIAKTATNQAQMSEELGRIIGEFKLN</sequence>
<organism evidence="7 8">
    <name type="scientific">Clostridium beijerinckii</name>
    <name type="common">Clostridium MP</name>
    <dbReference type="NCBI Taxonomy" id="1520"/>
    <lineage>
        <taxon>Bacteria</taxon>
        <taxon>Bacillati</taxon>
        <taxon>Bacillota</taxon>
        <taxon>Clostridia</taxon>
        <taxon>Eubacteriales</taxon>
        <taxon>Clostridiaceae</taxon>
        <taxon>Clostridium</taxon>
    </lineage>
</organism>
<name>A0A0B5QD70_CLOBE</name>
<proteinExistence type="inferred from homology"/>
<evidence type="ECO:0000256" key="1">
    <source>
        <dbReference type="ARBA" id="ARBA00023224"/>
    </source>
</evidence>
<feature type="domain" description="HAMP" evidence="6">
    <location>
        <begin position="238"/>
        <end position="290"/>
    </location>
</feature>
<evidence type="ECO:0000313" key="7">
    <source>
        <dbReference type="EMBL" id="AJH00165.1"/>
    </source>
</evidence>
<dbReference type="InterPro" id="IPR024478">
    <property type="entry name" value="HlyB_4HB_MCP"/>
</dbReference>